<comment type="caution">
    <text evidence="1">The sequence shown here is derived from an EMBL/GenBank/DDBJ whole genome shotgun (WGS) entry which is preliminary data.</text>
</comment>
<name>A0A085V5M6_PSESX</name>
<dbReference type="RefSeq" id="WP_047575918.1">
    <property type="nucleotide sequence ID" value="NZ_JPQT01000108.1"/>
</dbReference>
<dbReference type="PATRIC" id="fig|317.174.peg.3071"/>
<protein>
    <submittedName>
        <fullName evidence="1">Uncharacterized protein</fullName>
    </submittedName>
</protein>
<organism evidence="1 2">
    <name type="scientific">Pseudomonas syringae</name>
    <dbReference type="NCBI Taxonomy" id="317"/>
    <lineage>
        <taxon>Bacteria</taxon>
        <taxon>Pseudomonadati</taxon>
        <taxon>Pseudomonadota</taxon>
        <taxon>Gammaproteobacteria</taxon>
        <taxon>Pseudomonadales</taxon>
        <taxon>Pseudomonadaceae</taxon>
        <taxon>Pseudomonas</taxon>
    </lineage>
</organism>
<dbReference type="AlphaFoldDB" id="A0A085V5M6"/>
<evidence type="ECO:0000313" key="2">
    <source>
        <dbReference type="Proteomes" id="UP000028643"/>
    </source>
</evidence>
<dbReference type="EMBL" id="JPQT01000108">
    <property type="protein sequence ID" value="KFE50739.1"/>
    <property type="molecule type" value="Genomic_DNA"/>
</dbReference>
<accession>A0A085V5M6</accession>
<gene>
    <name evidence="1" type="ORF">IV02_15035</name>
</gene>
<evidence type="ECO:0000313" key="1">
    <source>
        <dbReference type="EMBL" id="KFE50739.1"/>
    </source>
</evidence>
<proteinExistence type="predicted"/>
<sequence length="82" mass="9074">MAEVYTHLIAYLFKDEQREQSFELTDAVLPDHVAALHLLRLHFGDGENSLTMPTADSAPDEIMQQALLLGISDIRSQPAAPV</sequence>
<dbReference type="Proteomes" id="UP000028643">
    <property type="component" value="Unassembled WGS sequence"/>
</dbReference>
<reference evidence="1 2" key="1">
    <citation type="submission" date="2014-07" db="EMBL/GenBank/DDBJ databases">
        <title>Draft Genome Sequences of Environmental Pseudomonas syringae strains.</title>
        <authorList>
            <person name="Baltrus D.A."/>
            <person name="Berge O."/>
            <person name="Morris C."/>
        </authorList>
    </citation>
    <scope>NUCLEOTIDE SEQUENCE [LARGE SCALE GENOMIC DNA]</scope>
    <source>
        <strain evidence="1 2">CEB003</strain>
    </source>
</reference>